<accession>A0A8K0UQ16</accession>
<evidence type="ECO:0000313" key="2">
    <source>
        <dbReference type="Proteomes" id="UP000813824"/>
    </source>
</evidence>
<name>A0A8K0UQ16_9AGAR</name>
<proteinExistence type="predicted"/>
<organism evidence="1 2">
    <name type="scientific">Cristinia sonorae</name>
    <dbReference type="NCBI Taxonomy" id="1940300"/>
    <lineage>
        <taxon>Eukaryota</taxon>
        <taxon>Fungi</taxon>
        <taxon>Dikarya</taxon>
        <taxon>Basidiomycota</taxon>
        <taxon>Agaricomycotina</taxon>
        <taxon>Agaricomycetes</taxon>
        <taxon>Agaricomycetidae</taxon>
        <taxon>Agaricales</taxon>
        <taxon>Pleurotineae</taxon>
        <taxon>Stephanosporaceae</taxon>
        <taxon>Cristinia</taxon>
    </lineage>
</organism>
<comment type="caution">
    <text evidence="1">The sequence shown here is derived from an EMBL/GenBank/DDBJ whole genome shotgun (WGS) entry which is preliminary data.</text>
</comment>
<keyword evidence="2" id="KW-1185">Reference proteome</keyword>
<dbReference type="EMBL" id="JAEVFJ010000014">
    <property type="protein sequence ID" value="KAH8100913.1"/>
    <property type="molecule type" value="Genomic_DNA"/>
</dbReference>
<sequence>MYDESAKPVLDTVYCSVGRSIIHVLLAGLGSIGHAIFGELLTSPASVSHTIFDERAIAGESVGRAITCASAGKFDGVGWTISYLYCVDLTISSATQLYNFSEQQLYVILQLSDKFQSEDGIKFAIDHLALHDMPPLLRMSLGIKYRVQEWVRTAANQFMRQPVGSLSVEDFRQLGDIAHIIYRRHDELEDRRKSASLGPPSFRTSIGPASGCTPEAHTSCHNAWGSFWTRQVPKLLLHPDKAQVKVFDTVPDALEALACPSGLNPACRAAFLDGVRHFKYEVLHFETYIMQEGVAEIITHFAASA</sequence>
<dbReference type="Proteomes" id="UP000813824">
    <property type="component" value="Unassembled WGS sequence"/>
</dbReference>
<protein>
    <submittedName>
        <fullName evidence="1">Uncharacterized protein</fullName>
    </submittedName>
</protein>
<gene>
    <name evidence="1" type="ORF">BXZ70DRAFT_907071</name>
</gene>
<reference evidence="1" key="1">
    <citation type="journal article" date="2021" name="New Phytol.">
        <title>Evolutionary innovations through gain and loss of genes in the ectomycorrhizal Boletales.</title>
        <authorList>
            <person name="Wu G."/>
            <person name="Miyauchi S."/>
            <person name="Morin E."/>
            <person name="Kuo A."/>
            <person name="Drula E."/>
            <person name="Varga T."/>
            <person name="Kohler A."/>
            <person name="Feng B."/>
            <person name="Cao Y."/>
            <person name="Lipzen A."/>
            <person name="Daum C."/>
            <person name="Hundley H."/>
            <person name="Pangilinan J."/>
            <person name="Johnson J."/>
            <person name="Barry K."/>
            <person name="LaButti K."/>
            <person name="Ng V."/>
            <person name="Ahrendt S."/>
            <person name="Min B."/>
            <person name="Choi I.G."/>
            <person name="Park H."/>
            <person name="Plett J.M."/>
            <person name="Magnuson J."/>
            <person name="Spatafora J.W."/>
            <person name="Nagy L.G."/>
            <person name="Henrissat B."/>
            <person name="Grigoriev I.V."/>
            <person name="Yang Z.L."/>
            <person name="Xu J."/>
            <person name="Martin F.M."/>
        </authorList>
    </citation>
    <scope>NUCLEOTIDE SEQUENCE</scope>
    <source>
        <strain evidence="1">KKN 215</strain>
    </source>
</reference>
<dbReference type="AlphaFoldDB" id="A0A8K0UQ16"/>
<evidence type="ECO:0000313" key="1">
    <source>
        <dbReference type="EMBL" id="KAH8100913.1"/>
    </source>
</evidence>